<sequence>MNRLLAVTLFFLSMVLNFHTGLGQEKKKTKSVQTKRTKIEDDDTRFIQSLIDKAKPGDTIKLAKRIYHVRSLQLKSGVSVHTLGTLKQIKPDSAENFTMGKQYSEHPLFYGNKVKGLSLRFNAFTYGEAVRLDNAENITIQDVVAFGDSTKLYSFSGIYLFRSKNINIENAELAYYGMPRKSPNYYQRGTGIRLQTCSDVTINENRIHHNGENGVFLHSCANITLNRNKISHNGMSGIQVAFGSVGLENTYQITNNLIFANAADAIDINNPDISRQINLAALIEGNTSYDNGWVKGEKTRDGSGIATLVGLKNIMVRNNKSNRSNRPAVYLRDCDAVQVINNNADNFAEIVGSQGQIHLYKNTFAGLRLLSDLKAKKLMLDSNNIRYLAIPNGIMVDSLVFLANDLKGNINVNMSGQLIFKDNVLSSSSPRGGISLWKVNGAVLSGNEISANKSDALYVHNEAMNVVIEANKIRSSTVCIKDAGSQQLKIIKNTLASDTSNRSTSTLISTNPKDLTLSNNTYYLGEKEAERAVEFEGEGTVFIDGETHKLFTPDGNN</sequence>
<evidence type="ECO:0000313" key="5">
    <source>
        <dbReference type="EMBL" id="MFC0321062.1"/>
    </source>
</evidence>
<reference evidence="5 6" key="1">
    <citation type="submission" date="2024-09" db="EMBL/GenBank/DDBJ databases">
        <authorList>
            <person name="Sun Q."/>
            <person name="Mori K."/>
        </authorList>
    </citation>
    <scope>NUCLEOTIDE SEQUENCE [LARGE SCALE GENOMIC DNA]</scope>
    <source>
        <strain evidence="5 6">CCM 7765</strain>
    </source>
</reference>
<gene>
    <name evidence="5" type="ORF">ACFFI0_22265</name>
</gene>
<protein>
    <submittedName>
        <fullName evidence="5">Right-handed parallel beta-helix repeat-containing protein</fullName>
    </submittedName>
</protein>
<evidence type="ECO:0000313" key="6">
    <source>
        <dbReference type="Proteomes" id="UP001589774"/>
    </source>
</evidence>
<dbReference type="PANTHER" id="PTHR22990:SF15">
    <property type="entry name" value="F-BOX ONLY PROTEIN 10"/>
    <property type="match status" value="1"/>
</dbReference>
<proteinExistence type="predicted"/>
<keyword evidence="6" id="KW-1185">Reference proteome</keyword>
<evidence type="ECO:0000256" key="2">
    <source>
        <dbReference type="ARBA" id="ARBA00022737"/>
    </source>
</evidence>
<dbReference type="InterPro" id="IPR012334">
    <property type="entry name" value="Pectin_lyas_fold"/>
</dbReference>
<dbReference type="NCBIfam" id="TIGR03804">
    <property type="entry name" value="para_beta_helix"/>
    <property type="match status" value="1"/>
</dbReference>
<name>A0ABV6HQC6_9SPHI</name>
<dbReference type="InterPro" id="IPR022441">
    <property type="entry name" value="Para_beta_helix_rpt-2"/>
</dbReference>
<dbReference type="Proteomes" id="UP001589774">
    <property type="component" value="Unassembled WGS sequence"/>
</dbReference>
<organism evidence="5 6">
    <name type="scientific">Olivibacter oleidegradans</name>
    <dbReference type="NCBI Taxonomy" id="760123"/>
    <lineage>
        <taxon>Bacteria</taxon>
        <taxon>Pseudomonadati</taxon>
        <taxon>Bacteroidota</taxon>
        <taxon>Sphingobacteriia</taxon>
        <taxon>Sphingobacteriales</taxon>
        <taxon>Sphingobacteriaceae</taxon>
        <taxon>Olivibacter</taxon>
    </lineage>
</organism>
<evidence type="ECO:0000256" key="1">
    <source>
        <dbReference type="ARBA" id="ARBA00004906"/>
    </source>
</evidence>
<dbReference type="PANTHER" id="PTHR22990">
    <property type="entry name" value="F-BOX ONLY PROTEIN"/>
    <property type="match status" value="1"/>
</dbReference>
<dbReference type="RefSeq" id="WP_013663524.1">
    <property type="nucleotide sequence ID" value="NZ_JBHLWO010000004.1"/>
</dbReference>
<dbReference type="SUPFAM" id="SSF51126">
    <property type="entry name" value="Pectin lyase-like"/>
    <property type="match status" value="2"/>
</dbReference>
<accession>A0ABV6HQC6</accession>
<dbReference type="InterPro" id="IPR006626">
    <property type="entry name" value="PbH1"/>
</dbReference>
<comment type="pathway">
    <text evidence="1">Protein modification; protein ubiquitination.</text>
</comment>
<dbReference type="SMART" id="SM00710">
    <property type="entry name" value="PbH1"/>
    <property type="match status" value="9"/>
</dbReference>
<dbReference type="Gene3D" id="2.160.20.10">
    <property type="entry name" value="Single-stranded right-handed beta-helix, Pectin lyase-like"/>
    <property type="match status" value="2"/>
</dbReference>
<evidence type="ECO:0000256" key="3">
    <source>
        <dbReference type="ARBA" id="ARBA00022786"/>
    </source>
</evidence>
<keyword evidence="3" id="KW-0833">Ubl conjugation pathway</keyword>
<keyword evidence="2" id="KW-0677">Repeat</keyword>
<evidence type="ECO:0000259" key="4">
    <source>
        <dbReference type="Pfam" id="PF13229"/>
    </source>
</evidence>
<dbReference type="InterPro" id="IPR051550">
    <property type="entry name" value="SCF-Subunits/Alg-Epimerases"/>
</dbReference>
<comment type="caution">
    <text evidence="5">The sequence shown here is derived from an EMBL/GenBank/DDBJ whole genome shotgun (WGS) entry which is preliminary data.</text>
</comment>
<dbReference type="Pfam" id="PF13229">
    <property type="entry name" value="Beta_helix"/>
    <property type="match status" value="2"/>
</dbReference>
<dbReference type="InterPro" id="IPR011050">
    <property type="entry name" value="Pectin_lyase_fold/virulence"/>
</dbReference>
<dbReference type="EMBL" id="JBHLWO010000004">
    <property type="protein sequence ID" value="MFC0321062.1"/>
    <property type="molecule type" value="Genomic_DNA"/>
</dbReference>
<dbReference type="InterPro" id="IPR039448">
    <property type="entry name" value="Beta_helix"/>
</dbReference>
<feature type="domain" description="Right handed beta helix" evidence="4">
    <location>
        <begin position="118"/>
        <end position="269"/>
    </location>
</feature>
<feature type="domain" description="Right handed beta helix" evidence="4">
    <location>
        <begin position="410"/>
        <end position="541"/>
    </location>
</feature>